<comment type="caution">
    <text evidence="2">The sequence shown here is derived from an EMBL/GenBank/DDBJ whole genome shotgun (WGS) entry which is preliminary data.</text>
</comment>
<dbReference type="AlphaFoldDB" id="A0AAV4G0H6"/>
<protein>
    <submittedName>
        <fullName evidence="2">Uncharacterized protein</fullName>
    </submittedName>
</protein>
<keyword evidence="3" id="KW-1185">Reference proteome</keyword>
<evidence type="ECO:0000256" key="1">
    <source>
        <dbReference type="SAM" id="MobiDB-lite"/>
    </source>
</evidence>
<gene>
    <name evidence="2" type="ORF">ElyMa_005843600</name>
</gene>
<reference evidence="2 3" key="1">
    <citation type="journal article" date="2021" name="Elife">
        <title>Chloroplast acquisition without the gene transfer in kleptoplastic sea slugs, Plakobranchus ocellatus.</title>
        <authorList>
            <person name="Maeda T."/>
            <person name="Takahashi S."/>
            <person name="Yoshida T."/>
            <person name="Shimamura S."/>
            <person name="Takaki Y."/>
            <person name="Nagai Y."/>
            <person name="Toyoda A."/>
            <person name="Suzuki Y."/>
            <person name="Arimoto A."/>
            <person name="Ishii H."/>
            <person name="Satoh N."/>
            <person name="Nishiyama T."/>
            <person name="Hasebe M."/>
            <person name="Maruyama T."/>
            <person name="Minagawa J."/>
            <person name="Obokata J."/>
            <person name="Shigenobu S."/>
        </authorList>
    </citation>
    <scope>NUCLEOTIDE SEQUENCE [LARGE SCALE GENOMIC DNA]</scope>
</reference>
<evidence type="ECO:0000313" key="2">
    <source>
        <dbReference type="EMBL" id="GFR78171.1"/>
    </source>
</evidence>
<organism evidence="2 3">
    <name type="scientific">Elysia marginata</name>
    <dbReference type="NCBI Taxonomy" id="1093978"/>
    <lineage>
        <taxon>Eukaryota</taxon>
        <taxon>Metazoa</taxon>
        <taxon>Spiralia</taxon>
        <taxon>Lophotrochozoa</taxon>
        <taxon>Mollusca</taxon>
        <taxon>Gastropoda</taxon>
        <taxon>Heterobranchia</taxon>
        <taxon>Euthyneura</taxon>
        <taxon>Panpulmonata</taxon>
        <taxon>Sacoglossa</taxon>
        <taxon>Placobranchoidea</taxon>
        <taxon>Plakobranchidae</taxon>
        <taxon>Elysia</taxon>
    </lineage>
</organism>
<name>A0AAV4G0H6_9GAST</name>
<evidence type="ECO:0000313" key="3">
    <source>
        <dbReference type="Proteomes" id="UP000762676"/>
    </source>
</evidence>
<accession>A0AAV4G0H6</accession>
<dbReference type="Proteomes" id="UP000762676">
    <property type="component" value="Unassembled WGS sequence"/>
</dbReference>
<dbReference type="EMBL" id="BMAT01011731">
    <property type="protein sequence ID" value="GFR78171.1"/>
    <property type="molecule type" value="Genomic_DNA"/>
</dbReference>
<feature type="region of interest" description="Disordered" evidence="1">
    <location>
        <begin position="25"/>
        <end position="51"/>
    </location>
</feature>
<proteinExistence type="predicted"/>
<sequence length="94" mass="10675">MTASVSLLEDTQRNPMLLSSVAREEKEWLDHERPKKSTRESSLSWAASHDSKCHKSTLPYINSMLFLFQDEASSLIAMLRHCLVVVQAAIHHVV</sequence>
<feature type="compositionally biased region" description="Basic and acidic residues" evidence="1">
    <location>
        <begin position="25"/>
        <end position="39"/>
    </location>
</feature>